<dbReference type="NCBIfam" id="TIGR00154">
    <property type="entry name" value="ispE"/>
    <property type="match status" value="1"/>
</dbReference>
<comment type="pathway">
    <text evidence="10">Isoprenoid biosynthesis; isopentenyl diphosphate biosynthesis via DXP pathway; isopentenyl diphosphate from 1-deoxy-D-xylulose 5-phosphate: step 3/6.</text>
</comment>
<evidence type="ECO:0000256" key="7">
    <source>
        <dbReference type="ARBA" id="ARBA00022840"/>
    </source>
</evidence>
<dbReference type="GO" id="GO:0050515">
    <property type="term" value="F:4-(cytidine 5'-diphospho)-2-C-methyl-D-erythritol kinase activity"/>
    <property type="evidence" value="ECO:0007669"/>
    <property type="project" value="UniProtKB-UniRule"/>
</dbReference>
<evidence type="ECO:0000313" key="14">
    <source>
        <dbReference type="Proteomes" id="UP000094849"/>
    </source>
</evidence>
<dbReference type="PANTHER" id="PTHR43527:SF2">
    <property type="entry name" value="4-DIPHOSPHOCYTIDYL-2-C-METHYL-D-ERYTHRITOL KINASE, CHLOROPLASTIC"/>
    <property type="match status" value="1"/>
</dbReference>
<dbReference type="GO" id="GO:0019288">
    <property type="term" value="P:isopentenyl diphosphate biosynthetic process, methylerythritol 4-phosphate pathway"/>
    <property type="evidence" value="ECO:0007669"/>
    <property type="project" value="UniProtKB-UniRule"/>
</dbReference>
<feature type="domain" description="GHMP kinase C-terminal" evidence="12">
    <location>
        <begin position="206"/>
        <end position="266"/>
    </location>
</feature>
<dbReference type="Proteomes" id="UP000094849">
    <property type="component" value="Unassembled WGS sequence"/>
</dbReference>
<dbReference type="InterPro" id="IPR020568">
    <property type="entry name" value="Ribosomal_Su5_D2-typ_SF"/>
</dbReference>
<keyword evidence="6 10" id="KW-0418">Kinase</keyword>
<dbReference type="GO" id="GO:0005524">
    <property type="term" value="F:ATP binding"/>
    <property type="evidence" value="ECO:0007669"/>
    <property type="project" value="UniProtKB-UniRule"/>
</dbReference>
<dbReference type="RefSeq" id="WP_069003701.1">
    <property type="nucleotide sequence ID" value="NZ_LVJW01000006.1"/>
</dbReference>
<dbReference type="SUPFAM" id="SSF55060">
    <property type="entry name" value="GHMP Kinase, C-terminal domain"/>
    <property type="match status" value="1"/>
</dbReference>
<keyword evidence="14" id="KW-1185">Reference proteome</keyword>
<evidence type="ECO:0000256" key="8">
    <source>
        <dbReference type="ARBA" id="ARBA00023229"/>
    </source>
</evidence>
<keyword evidence="7 10" id="KW-0067">ATP-binding</keyword>
<dbReference type="Pfam" id="PF00288">
    <property type="entry name" value="GHMP_kinases_N"/>
    <property type="match status" value="1"/>
</dbReference>
<name>A0A1E2ULC5_9GAMM</name>
<evidence type="ECO:0000256" key="1">
    <source>
        <dbReference type="ARBA" id="ARBA00009684"/>
    </source>
</evidence>
<evidence type="ECO:0000256" key="3">
    <source>
        <dbReference type="ARBA" id="ARBA00017473"/>
    </source>
</evidence>
<evidence type="ECO:0000256" key="2">
    <source>
        <dbReference type="ARBA" id="ARBA00012052"/>
    </source>
</evidence>
<evidence type="ECO:0000256" key="6">
    <source>
        <dbReference type="ARBA" id="ARBA00022777"/>
    </source>
</evidence>
<feature type="domain" description="GHMP kinase N-terminal" evidence="11">
    <location>
        <begin position="74"/>
        <end position="152"/>
    </location>
</feature>
<feature type="binding site" evidence="10">
    <location>
        <begin position="102"/>
        <end position="112"/>
    </location>
    <ligand>
        <name>ATP</name>
        <dbReference type="ChEBI" id="CHEBI:30616"/>
    </ligand>
</feature>
<evidence type="ECO:0000313" key="13">
    <source>
        <dbReference type="EMBL" id="ODB95577.1"/>
    </source>
</evidence>
<dbReference type="GO" id="GO:0016114">
    <property type="term" value="P:terpenoid biosynthetic process"/>
    <property type="evidence" value="ECO:0007669"/>
    <property type="project" value="UniProtKB-UniRule"/>
</dbReference>
<dbReference type="InterPro" id="IPR004424">
    <property type="entry name" value="IspE"/>
</dbReference>
<keyword evidence="5 10" id="KW-0547">Nucleotide-binding</keyword>
<evidence type="ECO:0000256" key="5">
    <source>
        <dbReference type="ARBA" id="ARBA00022741"/>
    </source>
</evidence>
<dbReference type="EC" id="2.7.1.148" evidence="2 10"/>
<dbReference type="Gene3D" id="3.30.70.890">
    <property type="entry name" value="GHMP kinase, C-terminal domain"/>
    <property type="match status" value="1"/>
</dbReference>
<dbReference type="InterPro" id="IPR036554">
    <property type="entry name" value="GHMP_kinase_C_sf"/>
</dbReference>
<evidence type="ECO:0000256" key="9">
    <source>
        <dbReference type="ARBA" id="ARBA00032554"/>
    </source>
</evidence>
<evidence type="ECO:0000259" key="11">
    <source>
        <dbReference type="Pfam" id="PF00288"/>
    </source>
</evidence>
<comment type="caution">
    <text evidence="13">The sequence shown here is derived from an EMBL/GenBank/DDBJ whole genome shotgun (WGS) entry which is preliminary data.</text>
</comment>
<keyword evidence="8 10" id="KW-0414">Isoprene biosynthesis</keyword>
<dbReference type="EMBL" id="LVJZ01000003">
    <property type="protein sequence ID" value="ODB95577.1"/>
    <property type="molecule type" value="Genomic_DNA"/>
</dbReference>
<feature type="active site" evidence="10">
    <location>
        <position position="144"/>
    </location>
</feature>
<dbReference type="Pfam" id="PF08544">
    <property type="entry name" value="GHMP_kinases_C"/>
    <property type="match status" value="1"/>
</dbReference>
<dbReference type="PIRSF" id="PIRSF010376">
    <property type="entry name" value="IspE"/>
    <property type="match status" value="1"/>
</dbReference>
<comment type="function">
    <text evidence="10">Catalyzes the phosphorylation of the position 2 hydroxy group of 4-diphosphocytidyl-2C-methyl-D-erythritol.</text>
</comment>
<accession>A0A1E2ULC5</accession>
<dbReference type="SUPFAM" id="SSF54211">
    <property type="entry name" value="Ribosomal protein S5 domain 2-like"/>
    <property type="match status" value="1"/>
</dbReference>
<dbReference type="InterPro" id="IPR013750">
    <property type="entry name" value="GHMP_kinase_C_dom"/>
</dbReference>
<evidence type="ECO:0000256" key="10">
    <source>
        <dbReference type="HAMAP-Rule" id="MF_00061"/>
    </source>
</evidence>
<dbReference type="STRING" id="1818881.A3196_01700"/>
<gene>
    <name evidence="10" type="primary">ispE</name>
    <name evidence="13" type="ORF">A3196_01700</name>
</gene>
<evidence type="ECO:0000259" key="12">
    <source>
        <dbReference type="Pfam" id="PF08544"/>
    </source>
</evidence>
<dbReference type="InterPro" id="IPR006204">
    <property type="entry name" value="GHMP_kinase_N_dom"/>
</dbReference>
<dbReference type="UniPathway" id="UPA00056">
    <property type="reaction ID" value="UER00094"/>
</dbReference>
<dbReference type="PANTHER" id="PTHR43527">
    <property type="entry name" value="4-DIPHOSPHOCYTIDYL-2-C-METHYL-D-ERYTHRITOL KINASE, CHLOROPLASTIC"/>
    <property type="match status" value="1"/>
</dbReference>
<feature type="active site" evidence="10">
    <location>
        <position position="19"/>
    </location>
</feature>
<organism evidence="13 14">
    <name type="scientific">Candidatus Thiodiazotropha endoloripes</name>
    <dbReference type="NCBI Taxonomy" id="1818881"/>
    <lineage>
        <taxon>Bacteria</taxon>
        <taxon>Pseudomonadati</taxon>
        <taxon>Pseudomonadota</taxon>
        <taxon>Gammaproteobacteria</taxon>
        <taxon>Chromatiales</taxon>
        <taxon>Sedimenticolaceae</taxon>
        <taxon>Candidatus Thiodiazotropha</taxon>
    </lineage>
</organism>
<dbReference type="InterPro" id="IPR014721">
    <property type="entry name" value="Ribsml_uS5_D2-typ_fold_subgr"/>
</dbReference>
<proteinExistence type="inferred from homology"/>
<evidence type="ECO:0000256" key="4">
    <source>
        <dbReference type="ARBA" id="ARBA00022679"/>
    </source>
</evidence>
<sequence length="290" mass="32160">MTRPLDPTPESLSCPAPAKLNLMLRIVGRREDGYHDLQTVFQFIDRQDRLDFKHRHDGRIIITNPLPEVPEQQNLCFRAAKMLQQISGSDSGVELTLHKILPMGGGLGGGSSDAATTLVALNHLWGLGLGKDQLMEIGRSLGADVPIFIHGQAAWAEGVGDKMTHIELPEPWFLVLNPACHVSTAEVFGQPDLTRNSPRIKIRAFLEGNSQNDCLTVVRRRYPEVAQAMDWLDQYADARLTGTGACLFAEFAERQEADEVLDRLPNDLTGFVARGLNRSPLLDQFQLEKS</sequence>
<comment type="similarity">
    <text evidence="1 10">Belongs to the GHMP kinase family. IspE subfamily.</text>
</comment>
<dbReference type="AlphaFoldDB" id="A0A1E2ULC5"/>
<reference evidence="13 14" key="1">
    <citation type="submission" date="2016-03" db="EMBL/GenBank/DDBJ databases">
        <title>Chemosynthetic sulphur-oxidizing symbionts of marine invertebrate animals are capable of nitrogen fixation.</title>
        <authorList>
            <person name="Petersen J.M."/>
            <person name="Kemper A."/>
            <person name="Gruber-Vodicka H."/>
            <person name="Cardini U."/>
            <person name="Geest Mvander."/>
            <person name="Kleiner M."/>
            <person name="Bulgheresi S."/>
            <person name="Fussmann M."/>
            <person name="Herbold C."/>
            <person name="Seah B.K.B."/>
            <person name="Antony C.Paul."/>
            <person name="Liu D."/>
            <person name="Belitz A."/>
            <person name="Weber M."/>
        </authorList>
    </citation>
    <scope>NUCLEOTIDE SEQUENCE [LARGE SCALE GENOMIC DNA]</scope>
    <source>
        <strain evidence="13">G_D</strain>
    </source>
</reference>
<keyword evidence="4 10" id="KW-0808">Transferase</keyword>
<dbReference type="HAMAP" id="MF_00061">
    <property type="entry name" value="IspE"/>
    <property type="match status" value="1"/>
</dbReference>
<protein>
    <recommendedName>
        <fullName evidence="3 10">4-diphosphocytidyl-2-C-methyl-D-erythritol kinase</fullName>
        <shortName evidence="10">CMK</shortName>
        <ecNumber evidence="2 10">2.7.1.148</ecNumber>
    </recommendedName>
    <alternativeName>
        <fullName evidence="9 10">4-(cytidine-5'-diphospho)-2-C-methyl-D-erythritol kinase</fullName>
    </alternativeName>
</protein>
<dbReference type="Gene3D" id="3.30.230.10">
    <property type="match status" value="1"/>
</dbReference>
<comment type="catalytic activity">
    <reaction evidence="10">
        <text>4-CDP-2-C-methyl-D-erythritol + ATP = 4-CDP-2-C-methyl-D-erythritol 2-phosphate + ADP + H(+)</text>
        <dbReference type="Rhea" id="RHEA:18437"/>
        <dbReference type="ChEBI" id="CHEBI:15378"/>
        <dbReference type="ChEBI" id="CHEBI:30616"/>
        <dbReference type="ChEBI" id="CHEBI:57823"/>
        <dbReference type="ChEBI" id="CHEBI:57919"/>
        <dbReference type="ChEBI" id="CHEBI:456216"/>
        <dbReference type="EC" id="2.7.1.148"/>
    </reaction>
</comment>